<feature type="region of interest" description="Disordered" evidence="1">
    <location>
        <begin position="1"/>
        <end position="36"/>
    </location>
</feature>
<sequence length="122" mass="12940">MTSSYGRRCRTPSKVSTTISDPGPNRAPCGNHPGKNGVSLENLDQLDADLLLVAFPFGDEGLLSTAELEGNKLFQSLGAVKRKHFAIIPSEDSLATSMAYPNALTSPWVVEKLTPILAKAAG</sequence>
<keyword evidence="3" id="KW-1185">Reference proteome</keyword>
<proteinExistence type="predicted"/>
<name>A0ABW7YUF8_9ACTN</name>
<evidence type="ECO:0008006" key="4">
    <source>
        <dbReference type="Google" id="ProtNLM"/>
    </source>
</evidence>
<dbReference type="Gene3D" id="3.40.50.1980">
    <property type="entry name" value="Nitrogenase molybdenum iron protein domain"/>
    <property type="match status" value="1"/>
</dbReference>
<dbReference type="EMBL" id="JBITGY010000005">
    <property type="protein sequence ID" value="MFI6499553.1"/>
    <property type="molecule type" value="Genomic_DNA"/>
</dbReference>
<dbReference type="RefSeq" id="WP_397082936.1">
    <property type="nucleotide sequence ID" value="NZ_JBITGY010000005.1"/>
</dbReference>
<comment type="caution">
    <text evidence="2">The sequence shown here is derived from an EMBL/GenBank/DDBJ whole genome shotgun (WGS) entry which is preliminary data.</text>
</comment>
<evidence type="ECO:0000313" key="2">
    <source>
        <dbReference type="EMBL" id="MFI6499553.1"/>
    </source>
</evidence>
<protein>
    <recommendedName>
        <fullName evidence="4">Fe/B12 periplasmic-binding domain-containing protein</fullName>
    </recommendedName>
</protein>
<organism evidence="2 3">
    <name type="scientific">Nonomuraea typhae</name>
    <dbReference type="NCBI Taxonomy" id="2603600"/>
    <lineage>
        <taxon>Bacteria</taxon>
        <taxon>Bacillati</taxon>
        <taxon>Actinomycetota</taxon>
        <taxon>Actinomycetes</taxon>
        <taxon>Streptosporangiales</taxon>
        <taxon>Streptosporangiaceae</taxon>
        <taxon>Nonomuraea</taxon>
    </lineage>
</organism>
<dbReference type="Proteomes" id="UP001612741">
    <property type="component" value="Unassembled WGS sequence"/>
</dbReference>
<evidence type="ECO:0000313" key="3">
    <source>
        <dbReference type="Proteomes" id="UP001612741"/>
    </source>
</evidence>
<gene>
    <name evidence="2" type="ORF">ACIBG2_19350</name>
</gene>
<accession>A0ABW7YUF8</accession>
<reference evidence="2 3" key="1">
    <citation type="submission" date="2024-10" db="EMBL/GenBank/DDBJ databases">
        <title>The Natural Products Discovery Center: Release of the First 8490 Sequenced Strains for Exploring Actinobacteria Biosynthetic Diversity.</title>
        <authorList>
            <person name="Kalkreuter E."/>
            <person name="Kautsar S.A."/>
            <person name="Yang D."/>
            <person name="Bader C.D."/>
            <person name="Teijaro C.N."/>
            <person name="Fluegel L."/>
            <person name="Davis C.M."/>
            <person name="Simpson J.R."/>
            <person name="Lauterbach L."/>
            <person name="Steele A.D."/>
            <person name="Gui C."/>
            <person name="Meng S."/>
            <person name="Li G."/>
            <person name="Viehrig K."/>
            <person name="Ye F."/>
            <person name="Su P."/>
            <person name="Kiefer A.F."/>
            <person name="Nichols A."/>
            <person name="Cepeda A.J."/>
            <person name="Yan W."/>
            <person name="Fan B."/>
            <person name="Jiang Y."/>
            <person name="Adhikari A."/>
            <person name="Zheng C.-J."/>
            <person name="Schuster L."/>
            <person name="Cowan T.M."/>
            <person name="Smanski M.J."/>
            <person name="Chevrette M.G."/>
            <person name="De Carvalho L.P.S."/>
            <person name="Shen B."/>
        </authorList>
    </citation>
    <scope>NUCLEOTIDE SEQUENCE [LARGE SCALE GENOMIC DNA]</scope>
    <source>
        <strain evidence="2 3">NPDC050545</strain>
    </source>
</reference>
<evidence type="ECO:0000256" key="1">
    <source>
        <dbReference type="SAM" id="MobiDB-lite"/>
    </source>
</evidence>
<dbReference type="SUPFAM" id="SSF53807">
    <property type="entry name" value="Helical backbone' metal receptor"/>
    <property type="match status" value="1"/>
</dbReference>